<dbReference type="EMBL" id="CP092886">
    <property type="protein sequence ID" value="UYV84476.1"/>
    <property type="molecule type" value="Genomic_DNA"/>
</dbReference>
<sequence length="406" mass="47280">MRRYFGPCKVTRKISDVTYEVETFGNQQGRRKTKDLVHICRMKPYLNPEDQEDHLEEDPEDDSPNLQEEDIPTEQTQQPQTREEILGSRETLERNFTKNHPLDKALLVNFFYCNSESAIEALRAFRTFRGIRSGKETMSCYSLRRMIKNFEKNGSLWKQNFGMEDHLHAMSEDTFTAEYESVCEYEDNISNNMTDYKALVKKDDVSTIRCTAAMHYRLPKLEFKKFGGEPRGWITFWSQFSTIDRDPQMPPETKFQYLFQATAENSEAGEAVESFPPSADNYPKVIDYIKSHFEEDEMLVEIYVRDLLQNVLQNVRAEGKTSVVKLYDRLETQLRALETLGVARDKFAAMLYPLVESALPEDTLRVWERSQYTASGRGVQDKLTQLMDFEDRSEGRKSSEYGQSSV</sequence>
<proteinExistence type="predicted"/>
<name>A0ABY6LT99_9ARAC</name>
<protein>
    <recommendedName>
        <fullName evidence="2">Integrase p58-like C-terminal domain-containing protein</fullName>
    </recommendedName>
</protein>
<feature type="region of interest" description="Disordered" evidence="1">
    <location>
        <begin position="47"/>
        <end position="83"/>
    </location>
</feature>
<feature type="compositionally biased region" description="Acidic residues" evidence="1">
    <location>
        <begin position="49"/>
        <end position="72"/>
    </location>
</feature>
<evidence type="ECO:0000259" key="2">
    <source>
        <dbReference type="Pfam" id="PF22938"/>
    </source>
</evidence>
<evidence type="ECO:0000313" key="4">
    <source>
        <dbReference type="Proteomes" id="UP001235939"/>
    </source>
</evidence>
<accession>A0ABY6LT99</accession>
<gene>
    <name evidence="3" type="ORF">LAZ67_X002331</name>
</gene>
<reference evidence="3 4" key="1">
    <citation type="submission" date="2022-03" db="EMBL/GenBank/DDBJ databases">
        <title>A chromosomal length assembly of Cordylochernes scorpioides.</title>
        <authorList>
            <person name="Zeh D."/>
            <person name="Zeh J."/>
        </authorList>
    </citation>
    <scope>NUCLEOTIDE SEQUENCE [LARGE SCALE GENOMIC DNA]</scope>
    <source>
        <strain evidence="3">IN4F17</strain>
        <tissue evidence="3">Whole Body</tissue>
    </source>
</reference>
<organism evidence="3 4">
    <name type="scientific">Cordylochernes scorpioides</name>
    <dbReference type="NCBI Taxonomy" id="51811"/>
    <lineage>
        <taxon>Eukaryota</taxon>
        <taxon>Metazoa</taxon>
        <taxon>Ecdysozoa</taxon>
        <taxon>Arthropoda</taxon>
        <taxon>Chelicerata</taxon>
        <taxon>Arachnida</taxon>
        <taxon>Pseudoscorpiones</taxon>
        <taxon>Cheliferoidea</taxon>
        <taxon>Chernetidae</taxon>
        <taxon>Cordylochernes</taxon>
    </lineage>
</organism>
<evidence type="ECO:0000313" key="3">
    <source>
        <dbReference type="EMBL" id="UYV84476.1"/>
    </source>
</evidence>
<dbReference type="InterPro" id="IPR005312">
    <property type="entry name" value="DUF1759"/>
</dbReference>
<feature type="domain" description="Integrase p58-like C-terminal" evidence="2">
    <location>
        <begin position="6"/>
        <end position="44"/>
    </location>
</feature>
<evidence type="ECO:0000256" key="1">
    <source>
        <dbReference type="SAM" id="MobiDB-lite"/>
    </source>
</evidence>
<dbReference type="Pfam" id="PF03564">
    <property type="entry name" value="DUF1759"/>
    <property type="match status" value="1"/>
</dbReference>
<dbReference type="Proteomes" id="UP001235939">
    <property type="component" value="Chromosome X"/>
</dbReference>
<dbReference type="InterPro" id="IPR054465">
    <property type="entry name" value="Integrase_p58-like_C"/>
</dbReference>
<keyword evidence="4" id="KW-1185">Reference proteome</keyword>
<dbReference type="Pfam" id="PF22938">
    <property type="entry name" value="Integrase_p58_C"/>
    <property type="match status" value="1"/>
</dbReference>